<protein>
    <submittedName>
        <fullName evidence="1">Uncharacterized protein</fullName>
    </submittedName>
</protein>
<sequence>MVNSLNTETQMHVSASLRNKGIVFAVTFLQ</sequence>
<dbReference type="EMBL" id="GBXM01096732">
    <property type="protein sequence ID" value="JAH11845.1"/>
    <property type="molecule type" value="Transcribed_RNA"/>
</dbReference>
<accession>A0A0E9Q697</accession>
<dbReference type="EMBL" id="GBXM01100518">
    <property type="protein sequence ID" value="JAH08059.1"/>
    <property type="molecule type" value="Transcribed_RNA"/>
</dbReference>
<evidence type="ECO:0000313" key="1">
    <source>
        <dbReference type="EMBL" id="JAH11845.1"/>
    </source>
</evidence>
<proteinExistence type="predicted"/>
<reference evidence="1" key="1">
    <citation type="submission" date="2014-11" db="EMBL/GenBank/DDBJ databases">
        <authorList>
            <person name="Amaro Gonzalez C."/>
        </authorList>
    </citation>
    <scope>NUCLEOTIDE SEQUENCE</scope>
</reference>
<dbReference type="AlphaFoldDB" id="A0A0E9Q697"/>
<reference evidence="1" key="2">
    <citation type="journal article" date="2015" name="Fish Shellfish Immunol.">
        <title>Early steps in the European eel (Anguilla anguilla)-Vibrio vulnificus interaction in the gills: Role of the RtxA13 toxin.</title>
        <authorList>
            <person name="Callol A."/>
            <person name="Pajuelo D."/>
            <person name="Ebbesson L."/>
            <person name="Teles M."/>
            <person name="MacKenzie S."/>
            <person name="Amaro C."/>
        </authorList>
    </citation>
    <scope>NUCLEOTIDE SEQUENCE</scope>
</reference>
<organism evidence="1">
    <name type="scientific">Anguilla anguilla</name>
    <name type="common">European freshwater eel</name>
    <name type="synonym">Muraena anguilla</name>
    <dbReference type="NCBI Taxonomy" id="7936"/>
    <lineage>
        <taxon>Eukaryota</taxon>
        <taxon>Metazoa</taxon>
        <taxon>Chordata</taxon>
        <taxon>Craniata</taxon>
        <taxon>Vertebrata</taxon>
        <taxon>Euteleostomi</taxon>
        <taxon>Actinopterygii</taxon>
        <taxon>Neopterygii</taxon>
        <taxon>Teleostei</taxon>
        <taxon>Anguilliformes</taxon>
        <taxon>Anguillidae</taxon>
        <taxon>Anguilla</taxon>
    </lineage>
</organism>
<name>A0A0E9Q697_ANGAN</name>